<protein>
    <submittedName>
        <fullName evidence="13">Uncharacterized protein</fullName>
    </submittedName>
</protein>
<comment type="pathway">
    <text evidence="10">Porphyrin-containing compound metabolism; heme A biosynthesis; heme A from heme O: step 1/1.</text>
</comment>
<evidence type="ECO:0000256" key="3">
    <source>
        <dbReference type="ARBA" id="ARBA00022692"/>
    </source>
</evidence>
<dbReference type="InterPro" id="IPR023754">
    <property type="entry name" value="HemeA_Synthase_type2"/>
</dbReference>
<dbReference type="PANTHER" id="PTHR23289:SF2">
    <property type="entry name" value="CYTOCHROME C OXIDASE ASSEMBLY PROTEIN COX15 HOMOLOG"/>
    <property type="match status" value="1"/>
</dbReference>
<keyword evidence="5 12" id="KW-1133">Transmembrane helix</keyword>
<organism evidence="13 14">
    <name type="scientific">Agrocybe pediades</name>
    <dbReference type="NCBI Taxonomy" id="84607"/>
    <lineage>
        <taxon>Eukaryota</taxon>
        <taxon>Fungi</taxon>
        <taxon>Dikarya</taxon>
        <taxon>Basidiomycota</taxon>
        <taxon>Agaricomycotina</taxon>
        <taxon>Agaricomycetes</taxon>
        <taxon>Agaricomycetidae</taxon>
        <taxon>Agaricales</taxon>
        <taxon>Agaricineae</taxon>
        <taxon>Strophariaceae</taxon>
        <taxon>Agrocybe</taxon>
    </lineage>
</organism>
<feature type="transmembrane region" description="Helical" evidence="12">
    <location>
        <begin position="180"/>
        <end position="198"/>
    </location>
</feature>
<evidence type="ECO:0000256" key="2">
    <source>
        <dbReference type="ARBA" id="ARBA00004141"/>
    </source>
</evidence>
<feature type="transmembrane region" description="Helical" evidence="12">
    <location>
        <begin position="307"/>
        <end position="333"/>
    </location>
</feature>
<evidence type="ECO:0000256" key="6">
    <source>
        <dbReference type="ARBA" id="ARBA00023002"/>
    </source>
</evidence>
<dbReference type="GO" id="GO:0005743">
    <property type="term" value="C:mitochondrial inner membrane"/>
    <property type="evidence" value="ECO:0007669"/>
    <property type="project" value="TreeGrafter"/>
</dbReference>
<gene>
    <name evidence="13" type="ORF">D9613_005398</name>
</gene>
<proteinExistence type="inferred from homology"/>
<dbReference type="GO" id="GO:0016653">
    <property type="term" value="F:oxidoreductase activity, acting on NAD(P)H, heme protein as acceptor"/>
    <property type="evidence" value="ECO:0007669"/>
    <property type="project" value="TreeGrafter"/>
</dbReference>
<keyword evidence="9 12" id="KW-0472">Membrane</keyword>
<evidence type="ECO:0000256" key="5">
    <source>
        <dbReference type="ARBA" id="ARBA00022989"/>
    </source>
</evidence>
<dbReference type="GO" id="GO:0006784">
    <property type="term" value="P:heme A biosynthetic process"/>
    <property type="evidence" value="ECO:0007669"/>
    <property type="project" value="InterPro"/>
</dbReference>
<keyword evidence="7" id="KW-0408">Iron</keyword>
<keyword evidence="6" id="KW-0560">Oxidoreductase</keyword>
<sequence length="482" mass="52946">MFSFPLKGLARLTALSKPGISAQTRWPATRSLARTLFTNNCNKSRVLATLQKPSCFSWTPRLRTLHTNKVLSQQQKTTEVPPTSESLPILPSPAVGRWLLLSSVLVLGIIVVGGVTRLTESGLSITEWRPITGVLPPLSHEEWMVEFEKYKATPEFKLLNHSISLEDFKSIFYMEWGHRILGRLIGIVFVGPLAYFAIKKQIPKSLTLRLSGLAALIGAQGFLGWYMVKSGLEDSLMDTPGAVPRVSQYRLASHLGLAFLLYLGMFGTGMAVIKDYKFSKGALWSGFSGNIQQALQNPILRSFKKQAWVLTGLVFLTALSGAFVAGLDAGLLYNEFPLMGGRLAPPADELFSTAYAKNEDKSDLWWRNIFENPTTVQFDHRVLATTTYFGTAYLFAQTFRPAVRAALPPLARVGTMAAFAMANVQVALGISTLLYLVPVPLAAAHQAGSVMLLSAMVHLLITMRNPGAAARAWRAFRSKAKP</sequence>
<feature type="transmembrane region" description="Helical" evidence="12">
    <location>
        <begin position="248"/>
        <end position="273"/>
    </location>
</feature>
<evidence type="ECO:0000256" key="1">
    <source>
        <dbReference type="ARBA" id="ARBA00001970"/>
    </source>
</evidence>
<keyword evidence="4" id="KW-0479">Metal-binding</keyword>
<evidence type="ECO:0000256" key="4">
    <source>
        <dbReference type="ARBA" id="ARBA00022723"/>
    </source>
</evidence>
<dbReference type="EMBL" id="JAACJL010000016">
    <property type="protein sequence ID" value="KAF4619267.1"/>
    <property type="molecule type" value="Genomic_DNA"/>
</dbReference>
<evidence type="ECO:0000256" key="9">
    <source>
        <dbReference type="ARBA" id="ARBA00023136"/>
    </source>
</evidence>
<feature type="transmembrane region" description="Helical" evidence="12">
    <location>
        <begin position="443"/>
        <end position="461"/>
    </location>
</feature>
<evidence type="ECO:0000256" key="7">
    <source>
        <dbReference type="ARBA" id="ARBA00023004"/>
    </source>
</evidence>
<keyword evidence="3 12" id="KW-0812">Transmembrane</keyword>
<feature type="transmembrane region" description="Helical" evidence="12">
    <location>
        <begin position="210"/>
        <end position="228"/>
    </location>
</feature>
<comment type="cofactor">
    <cofactor evidence="1">
        <name>heme b</name>
        <dbReference type="ChEBI" id="CHEBI:60344"/>
    </cofactor>
</comment>
<keyword evidence="8" id="KW-0350">Heme biosynthesis</keyword>
<evidence type="ECO:0000313" key="14">
    <source>
        <dbReference type="Proteomes" id="UP000521872"/>
    </source>
</evidence>
<evidence type="ECO:0000256" key="8">
    <source>
        <dbReference type="ARBA" id="ARBA00023133"/>
    </source>
</evidence>
<accession>A0A8H4QZT1</accession>
<comment type="catalytic activity">
    <reaction evidence="11">
        <text>Fe(II)-heme o + 2 A + H2O = Fe(II)-heme a + 2 AH2</text>
        <dbReference type="Rhea" id="RHEA:63388"/>
        <dbReference type="ChEBI" id="CHEBI:13193"/>
        <dbReference type="ChEBI" id="CHEBI:15377"/>
        <dbReference type="ChEBI" id="CHEBI:17499"/>
        <dbReference type="ChEBI" id="CHEBI:60530"/>
        <dbReference type="ChEBI" id="CHEBI:61715"/>
        <dbReference type="EC" id="1.17.99.9"/>
    </reaction>
    <physiologicalReaction direction="left-to-right" evidence="11">
        <dbReference type="Rhea" id="RHEA:63389"/>
    </physiologicalReaction>
</comment>
<evidence type="ECO:0000256" key="10">
    <source>
        <dbReference type="ARBA" id="ARBA00044501"/>
    </source>
</evidence>
<comment type="caution">
    <text evidence="13">The sequence shown here is derived from an EMBL/GenBank/DDBJ whole genome shotgun (WGS) entry which is preliminary data.</text>
</comment>
<dbReference type="PANTHER" id="PTHR23289">
    <property type="entry name" value="CYTOCHROME C OXIDASE ASSEMBLY PROTEIN COX15"/>
    <property type="match status" value="1"/>
</dbReference>
<evidence type="ECO:0000256" key="11">
    <source>
        <dbReference type="ARBA" id="ARBA00048044"/>
    </source>
</evidence>
<dbReference type="AlphaFoldDB" id="A0A8H4QZT1"/>
<dbReference type="Pfam" id="PF02628">
    <property type="entry name" value="COX15-CtaA"/>
    <property type="match status" value="1"/>
</dbReference>
<dbReference type="InterPro" id="IPR003780">
    <property type="entry name" value="COX15/CtaA_fam"/>
</dbReference>
<comment type="subcellular location">
    <subcellularLocation>
        <location evidence="2">Membrane</location>
        <topology evidence="2">Multi-pass membrane protein</topology>
    </subcellularLocation>
</comment>
<dbReference type="HAMAP" id="MF_01665">
    <property type="entry name" value="HemeA_synth_type2"/>
    <property type="match status" value="1"/>
</dbReference>
<dbReference type="GO" id="GO:0120547">
    <property type="term" value="F:heme A synthase activity"/>
    <property type="evidence" value="ECO:0007669"/>
    <property type="project" value="UniProtKB-EC"/>
</dbReference>
<dbReference type="Proteomes" id="UP000521872">
    <property type="component" value="Unassembled WGS sequence"/>
</dbReference>
<reference evidence="13 14" key="1">
    <citation type="submission" date="2019-12" db="EMBL/GenBank/DDBJ databases">
        <authorList>
            <person name="Floudas D."/>
            <person name="Bentzer J."/>
            <person name="Ahren D."/>
            <person name="Johansson T."/>
            <person name="Persson P."/>
            <person name="Tunlid A."/>
        </authorList>
    </citation>
    <scope>NUCLEOTIDE SEQUENCE [LARGE SCALE GENOMIC DNA]</scope>
    <source>
        <strain evidence="13 14">CBS 102.39</strain>
    </source>
</reference>
<evidence type="ECO:0000313" key="13">
    <source>
        <dbReference type="EMBL" id="KAF4619267.1"/>
    </source>
</evidence>
<dbReference type="GO" id="GO:0046872">
    <property type="term" value="F:metal ion binding"/>
    <property type="evidence" value="ECO:0007669"/>
    <property type="project" value="UniProtKB-KW"/>
</dbReference>
<feature type="transmembrane region" description="Helical" evidence="12">
    <location>
        <begin position="417"/>
        <end position="437"/>
    </location>
</feature>
<keyword evidence="14" id="KW-1185">Reference proteome</keyword>
<evidence type="ECO:0000256" key="12">
    <source>
        <dbReference type="SAM" id="Phobius"/>
    </source>
</evidence>
<name>A0A8H4QZT1_9AGAR</name>
<feature type="transmembrane region" description="Helical" evidence="12">
    <location>
        <begin position="378"/>
        <end position="396"/>
    </location>
</feature>